<organism evidence="2 3">
    <name type="scientific">Caerostris darwini</name>
    <dbReference type="NCBI Taxonomy" id="1538125"/>
    <lineage>
        <taxon>Eukaryota</taxon>
        <taxon>Metazoa</taxon>
        <taxon>Ecdysozoa</taxon>
        <taxon>Arthropoda</taxon>
        <taxon>Chelicerata</taxon>
        <taxon>Arachnida</taxon>
        <taxon>Araneae</taxon>
        <taxon>Araneomorphae</taxon>
        <taxon>Entelegynae</taxon>
        <taxon>Araneoidea</taxon>
        <taxon>Araneidae</taxon>
        <taxon>Caerostris</taxon>
    </lineage>
</organism>
<dbReference type="EMBL" id="BPLQ01009126">
    <property type="protein sequence ID" value="GIY41902.1"/>
    <property type="molecule type" value="Genomic_DNA"/>
</dbReference>
<evidence type="ECO:0000313" key="2">
    <source>
        <dbReference type="EMBL" id="GIY41902.1"/>
    </source>
</evidence>
<sequence length="348" mass="38164">MRLECRRYSSVTYRLMHSRSLMGDYNFGISSSVTTLSPIDYQSNSCGTPFFATDSHNMQDELLLDQANSSTVGKQTESQQQSSPKREDLVDNGEGSMEEFTTSKNKSEDLELSVNNQMEKQMLEAAASSGTSSTTLQLEFSDASITTSAPSFWSGVTGEDNFNTGVPPPLKSALSFQNFANVSNPVFNSSLGPQMNVPQSLSSQRRAITGAHNFSQTRHQQPQSNILKTFPNWGNPQSTSWSAPQTPNGLIPWNAMNLANQKRTVPNVSPVCPQKKNPIIGQHPMGISPSKFQRSTSLPLGKQFPHAFGGNPAFDMSALDENRDGNMMFPFQVSSLISSEHILGETYL</sequence>
<proteinExistence type="predicted"/>
<reference evidence="2 3" key="1">
    <citation type="submission" date="2021-06" db="EMBL/GenBank/DDBJ databases">
        <title>Caerostris darwini draft genome.</title>
        <authorList>
            <person name="Kono N."/>
            <person name="Arakawa K."/>
        </authorList>
    </citation>
    <scope>NUCLEOTIDE SEQUENCE [LARGE SCALE GENOMIC DNA]</scope>
</reference>
<accession>A0AAV4T8Y1</accession>
<comment type="caution">
    <text evidence="2">The sequence shown here is derived from an EMBL/GenBank/DDBJ whole genome shotgun (WGS) entry which is preliminary data.</text>
</comment>
<feature type="compositionally biased region" description="Polar residues" evidence="1">
    <location>
        <begin position="69"/>
        <end position="83"/>
    </location>
</feature>
<gene>
    <name evidence="2" type="primary">AVEN_12557_1</name>
    <name evidence="2" type="ORF">CDAR_318121</name>
</gene>
<feature type="region of interest" description="Disordered" evidence="1">
    <location>
        <begin position="69"/>
        <end position="110"/>
    </location>
</feature>
<name>A0AAV4T8Y1_9ARAC</name>
<evidence type="ECO:0000313" key="3">
    <source>
        <dbReference type="Proteomes" id="UP001054837"/>
    </source>
</evidence>
<dbReference type="Proteomes" id="UP001054837">
    <property type="component" value="Unassembled WGS sequence"/>
</dbReference>
<keyword evidence="3" id="KW-1185">Reference proteome</keyword>
<evidence type="ECO:0000256" key="1">
    <source>
        <dbReference type="SAM" id="MobiDB-lite"/>
    </source>
</evidence>
<protein>
    <submittedName>
        <fullName evidence="2">Uncharacterized protein</fullName>
    </submittedName>
</protein>
<dbReference type="AlphaFoldDB" id="A0AAV4T8Y1"/>